<dbReference type="eggNOG" id="ENOG502SV59">
    <property type="taxonomic scope" value="Eukaryota"/>
</dbReference>
<reference evidence="1 2" key="1">
    <citation type="submission" date="2014-02" db="EMBL/GenBank/DDBJ databases">
        <title>The genome sequence of the entomopathogenic fungus Metarhizium robertsii ARSEF 2575.</title>
        <authorList>
            <person name="Giuliano Garisto Donzelli B."/>
            <person name="Roe B.A."/>
            <person name="Macmil S.L."/>
            <person name="Krasnoff S.B."/>
            <person name="Gibson D.M."/>
        </authorList>
    </citation>
    <scope>NUCLEOTIDE SEQUENCE [LARGE SCALE GENOMIC DNA]</scope>
    <source>
        <strain evidence="1 2">ARSEF 2575</strain>
    </source>
</reference>
<accession>A0A014QVB0</accession>
<comment type="caution">
    <text evidence="1">The sequence shown here is derived from an EMBL/GenBank/DDBJ whole genome shotgun (WGS) entry which is preliminary data.</text>
</comment>
<protein>
    <submittedName>
        <fullName evidence="1">Uncharacterized protein</fullName>
    </submittedName>
</protein>
<sequence length="170" mass="19147">MPPFHPIRILPHGSQFIVRSNPCSRSYHTAIAKFTTIDPKRIPVSYNTGIMIGEPEESYVYVEPEIGNAIQLAIVRQLGPNATSRFKTLALQFHHDSHHFAHESVPLPRIDIFRNLGRPNCDSTCSPATLWLSGNWHAITLDGTPDESFERMSRESACELRGALERLKNS</sequence>
<evidence type="ECO:0000313" key="2">
    <source>
        <dbReference type="Proteomes" id="UP000030151"/>
    </source>
</evidence>
<dbReference type="AlphaFoldDB" id="A0A014QVB0"/>
<evidence type="ECO:0000313" key="1">
    <source>
        <dbReference type="EMBL" id="EXU97627.1"/>
    </source>
</evidence>
<organism evidence="1 2">
    <name type="scientific">Metarhizium robertsii</name>
    <dbReference type="NCBI Taxonomy" id="568076"/>
    <lineage>
        <taxon>Eukaryota</taxon>
        <taxon>Fungi</taxon>
        <taxon>Dikarya</taxon>
        <taxon>Ascomycota</taxon>
        <taxon>Pezizomycotina</taxon>
        <taxon>Sordariomycetes</taxon>
        <taxon>Hypocreomycetidae</taxon>
        <taxon>Hypocreales</taxon>
        <taxon>Clavicipitaceae</taxon>
        <taxon>Metarhizium</taxon>
    </lineage>
</organism>
<dbReference type="HOGENOM" id="CLU_128319_0_0_1"/>
<dbReference type="Proteomes" id="UP000030151">
    <property type="component" value="Unassembled WGS sequence"/>
</dbReference>
<name>A0A014QVB0_9HYPO</name>
<proteinExistence type="predicted"/>
<gene>
    <name evidence="1" type="ORF">X797_009347</name>
</gene>
<dbReference type="EMBL" id="JELW01000035">
    <property type="protein sequence ID" value="EXU97627.1"/>
    <property type="molecule type" value="Genomic_DNA"/>
</dbReference>